<dbReference type="Gene3D" id="1.20.1420.30">
    <property type="entry name" value="NCX, central ion-binding region"/>
    <property type="match status" value="2"/>
</dbReference>
<feature type="domain" description="Sodium/calcium exchanger membrane region" evidence="12">
    <location>
        <begin position="482"/>
        <end position="624"/>
    </location>
</feature>
<dbReference type="GO" id="GO:0006874">
    <property type="term" value="P:intracellular calcium ion homeostasis"/>
    <property type="evidence" value="ECO:0007669"/>
    <property type="project" value="TreeGrafter"/>
</dbReference>
<keyword evidence="14" id="KW-1185">Reference proteome</keyword>
<protein>
    <recommendedName>
        <fullName evidence="10">Vacuolar calcium ion transporter</fullName>
    </recommendedName>
</protein>
<feature type="transmembrane region" description="Helical" evidence="10">
    <location>
        <begin position="583"/>
        <end position="600"/>
    </location>
</feature>
<dbReference type="NCBIfam" id="TIGR00378">
    <property type="entry name" value="cax"/>
    <property type="match status" value="1"/>
</dbReference>
<feature type="compositionally biased region" description="Low complexity" evidence="11">
    <location>
        <begin position="106"/>
        <end position="117"/>
    </location>
</feature>
<feature type="transmembrane region" description="Helical" evidence="10">
    <location>
        <begin position="607"/>
        <end position="626"/>
    </location>
</feature>
<feature type="transmembrane region" description="Helical" evidence="10">
    <location>
        <begin position="549"/>
        <end position="571"/>
    </location>
</feature>
<dbReference type="GO" id="GO:0000329">
    <property type="term" value="C:fungal-type vacuole membrane"/>
    <property type="evidence" value="ECO:0007669"/>
    <property type="project" value="TreeGrafter"/>
</dbReference>
<feature type="transmembrane region" description="Helical" evidence="10">
    <location>
        <begin position="476"/>
        <end position="496"/>
    </location>
</feature>
<evidence type="ECO:0000313" key="13">
    <source>
        <dbReference type="EMBL" id="KAK0450122.1"/>
    </source>
</evidence>
<comment type="similarity">
    <text evidence="2 10">Belongs to the Ca(2+):cation antiporter (CaCA) (TC 2.A.19) family.</text>
</comment>
<feature type="transmembrane region" description="Helical" evidence="10">
    <location>
        <begin position="175"/>
        <end position="198"/>
    </location>
</feature>
<proteinExistence type="inferred from homology"/>
<dbReference type="Pfam" id="PF01699">
    <property type="entry name" value="Na_Ca_ex"/>
    <property type="match status" value="2"/>
</dbReference>
<feature type="domain" description="Sodium/calcium exchanger membrane region" evidence="12">
    <location>
        <begin position="267"/>
        <end position="404"/>
    </location>
</feature>
<gene>
    <name evidence="13" type="ORF">EV421DRAFT_1899636</name>
</gene>
<dbReference type="PANTHER" id="PTHR31503:SF20">
    <property type="entry name" value="CA(2+)_H(+) EXCHANGER, PUTATIVE (EUROFUNG)-RELATED"/>
    <property type="match status" value="1"/>
</dbReference>
<dbReference type="Proteomes" id="UP001175226">
    <property type="component" value="Unassembled WGS sequence"/>
</dbReference>
<dbReference type="GO" id="GO:0012505">
    <property type="term" value="C:endomembrane system"/>
    <property type="evidence" value="ECO:0007669"/>
    <property type="project" value="UniProtKB-SubCell"/>
</dbReference>
<feature type="transmembrane region" description="Helical" evidence="10">
    <location>
        <begin position="307"/>
        <end position="330"/>
    </location>
</feature>
<evidence type="ECO:0000259" key="12">
    <source>
        <dbReference type="Pfam" id="PF01699"/>
    </source>
</evidence>
<dbReference type="AlphaFoldDB" id="A0AA39MXC6"/>
<comment type="subcellular location">
    <subcellularLocation>
        <location evidence="1">Endomembrane system</location>
        <topology evidence="1">Multi-pass membrane protein</topology>
    </subcellularLocation>
    <subcellularLocation>
        <location evidence="10">Vacuole membrane</location>
    </subcellularLocation>
</comment>
<keyword evidence="7 10" id="KW-1133">Transmembrane helix</keyword>
<dbReference type="FunFam" id="1.20.1420.30:FF:000024">
    <property type="entry name" value="Calcium/proton exchanger, variant"/>
    <property type="match status" value="1"/>
</dbReference>
<keyword evidence="8 10" id="KW-0406">Ion transport</keyword>
<sequence>MPDAREEVKSWWMAEFCGAEHFLVATVLSARTIVQARTQASKSKRLTPSNSTLHLSLSPFLQLPCSPDLAYMENLSNIAQSPNGSEHIAVSDNTHTNISSESDAETNTPLMTTPPTTKHSATFRNRKATGDAVNRTTSPRPTGRSFSLARAANMILQPEKEVGPSPGVWQSLRSILLASWLNLLLLFIPVSWALHFAFAGEKDTVIFCGLSQMNEFGMIGGLVFLMVTFVCLISVVGGGTRAMQHFDDRMSRGIRSSSGDFTLLALATDELSLRVGKTLAGLLNASLGNTVELIVAIISLQKCELQIIQSSLVGSILNNLLLVVGMSFFAGGIKFQEQGFAQLATQLNSSLLAISVIAVLLPAALHFSVVNGTENDGTFDILSVSYGTSIILLFLYFSSLVFQLFSHASLYADENEDTSKSTRYGVKKHKAEPPIELQTSNIGTVSSATTTAVAHRPEDNYGVKNSSEEGKNQPRLSVRVTVGLLTVVTVLVGVTVEWLVDSIDGMTRNRHISKEFIGVIILPIVCRTPDGVTIVTTSVKDELDLSMSIAVGSSIQIALSVTPFIVLLGWMMGKPLTLPFDPYESVSMFLAVLTVNYVVLDGKANWLEGMILMCLYAILCVTFWFYPGNNPSGGLLMTCT</sequence>
<dbReference type="PANTHER" id="PTHR31503">
    <property type="entry name" value="VACUOLAR CALCIUM ION TRANSPORTER"/>
    <property type="match status" value="1"/>
</dbReference>
<evidence type="ECO:0000256" key="6">
    <source>
        <dbReference type="ARBA" id="ARBA00022837"/>
    </source>
</evidence>
<evidence type="ECO:0000256" key="11">
    <source>
        <dbReference type="SAM" id="MobiDB-lite"/>
    </source>
</evidence>
<dbReference type="InterPro" id="IPR004798">
    <property type="entry name" value="CAX-like"/>
</dbReference>
<evidence type="ECO:0000256" key="9">
    <source>
        <dbReference type="ARBA" id="ARBA00023136"/>
    </source>
</evidence>
<comment type="caution">
    <text evidence="10">Lacks conserved residue(s) required for the propagation of feature annotation.</text>
</comment>
<feature type="region of interest" description="Disordered" evidence="11">
    <location>
        <begin position="97"/>
        <end position="121"/>
    </location>
</feature>
<name>A0AA39MXC6_9AGAR</name>
<dbReference type="InterPro" id="IPR004837">
    <property type="entry name" value="NaCa_Exmemb"/>
</dbReference>
<keyword evidence="10" id="KW-0050">Antiport</keyword>
<dbReference type="InterPro" id="IPR044880">
    <property type="entry name" value="NCX_ion-bd_dom_sf"/>
</dbReference>
<keyword evidence="4 10" id="KW-0109">Calcium transport</keyword>
<comment type="caution">
    <text evidence="13">The sequence shown here is derived from an EMBL/GenBank/DDBJ whole genome shotgun (WGS) entry which is preliminary data.</text>
</comment>
<accession>A0AA39MXC6</accession>
<dbReference type="GO" id="GO:0015369">
    <property type="term" value="F:calcium:proton antiporter activity"/>
    <property type="evidence" value="ECO:0007669"/>
    <property type="project" value="UniProtKB-UniRule"/>
</dbReference>
<evidence type="ECO:0000256" key="2">
    <source>
        <dbReference type="ARBA" id="ARBA00008170"/>
    </source>
</evidence>
<evidence type="ECO:0000256" key="7">
    <source>
        <dbReference type="ARBA" id="ARBA00022989"/>
    </source>
</evidence>
<evidence type="ECO:0000256" key="3">
    <source>
        <dbReference type="ARBA" id="ARBA00022448"/>
    </source>
</evidence>
<evidence type="ECO:0000256" key="8">
    <source>
        <dbReference type="ARBA" id="ARBA00023065"/>
    </source>
</evidence>
<reference evidence="13" key="1">
    <citation type="submission" date="2023-06" db="EMBL/GenBank/DDBJ databases">
        <authorList>
            <consortium name="Lawrence Berkeley National Laboratory"/>
            <person name="Ahrendt S."/>
            <person name="Sahu N."/>
            <person name="Indic B."/>
            <person name="Wong-Bajracharya J."/>
            <person name="Merenyi Z."/>
            <person name="Ke H.-M."/>
            <person name="Monk M."/>
            <person name="Kocsube S."/>
            <person name="Drula E."/>
            <person name="Lipzen A."/>
            <person name="Balint B."/>
            <person name="Henrissat B."/>
            <person name="Andreopoulos B."/>
            <person name="Martin F.M."/>
            <person name="Harder C.B."/>
            <person name="Rigling D."/>
            <person name="Ford K.L."/>
            <person name="Foster G.D."/>
            <person name="Pangilinan J."/>
            <person name="Papanicolaou A."/>
            <person name="Barry K."/>
            <person name="LaButti K."/>
            <person name="Viragh M."/>
            <person name="Koriabine M."/>
            <person name="Yan M."/>
            <person name="Riley R."/>
            <person name="Champramary S."/>
            <person name="Plett K.L."/>
            <person name="Tsai I.J."/>
            <person name="Slot J."/>
            <person name="Sipos G."/>
            <person name="Plett J."/>
            <person name="Nagy L.G."/>
            <person name="Grigoriev I.V."/>
        </authorList>
    </citation>
    <scope>NUCLEOTIDE SEQUENCE</scope>
    <source>
        <strain evidence="13">FPL87.14</strain>
    </source>
</reference>
<keyword evidence="6 10" id="KW-0106">Calcium</keyword>
<evidence type="ECO:0000313" key="14">
    <source>
        <dbReference type="Proteomes" id="UP001175226"/>
    </source>
</evidence>
<feature type="transmembrane region" description="Helical" evidence="10">
    <location>
        <begin position="218"/>
        <end position="240"/>
    </location>
</feature>
<evidence type="ECO:0000256" key="4">
    <source>
        <dbReference type="ARBA" id="ARBA00022568"/>
    </source>
</evidence>
<keyword evidence="5 10" id="KW-0812">Transmembrane</keyword>
<keyword evidence="3 10" id="KW-0813">Transport</keyword>
<evidence type="ECO:0000256" key="10">
    <source>
        <dbReference type="RuleBase" id="RU365028"/>
    </source>
</evidence>
<comment type="function">
    <text evidence="10">Has a role in promoting intracellular calcium ion sequestration via the exchange of calcium ions for hydrogen ions across the vacuolar membrane. Involved also in manganese ion homeostasis via its uptake into the vacuole.</text>
</comment>
<evidence type="ECO:0000256" key="5">
    <source>
        <dbReference type="ARBA" id="ARBA00022692"/>
    </source>
</evidence>
<keyword evidence="10" id="KW-0926">Vacuole</keyword>
<keyword evidence="9 10" id="KW-0472">Membrane</keyword>
<feature type="transmembrane region" description="Helical" evidence="10">
    <location>
        <begin position="351"/>
        <end position="369"/>
    </location>
</feature>
<organism evidence="13 14">
    <name type="scientific">Armillaria borealis</name>
    <dbReference type="NCBI Taxonomy" id="47425"/>
    <lineage>
        <taxon>Eukaryota</taxon>
        <taxon>Fungi</taxon>
        <taxon>Dikarya</taxon>
        <taxon>Basidiomycota</taxon>
        <taxon>Agaricomycotina</taxon>
        <taxon>Agaricomycetes</taxon>
        <taxon>Agaricomycetidae</taxon>
        <taxon>Agaricales</taxon>
        <taxon>Marasmiineae</taxon>
        <taxon>Physalacriaceae</taxon>
        <taxon>Armillaria</taxon>
    </lineage>
</organism>
<dbReference type="EMBL" id="JAUEPT010000007">
    <property type="protein sequence ID" value="KAK0450122.1"/>
    <property type="molecule type" value="Genomic_DNA"/>
</dbReference>
<feature type="transmembrane region" description="Helical" evidence="10">
    <location>
        <begin position="381"/>
        <end position="402"/>
    </location>
</feature>
<dbReference type="InterPro" id="IPR004713">
    <property type="entry name" value="CaH_exchang"/>
</dbReference>
<evidence type="ECO:0000256" key="1">
    <source>
        <dbReference type="ARBA" id="ARBA00004127"/>
    </source>
</evidence>